<keyword evidence="3" id="KW-1185">Reference proteome</keyword>
<dbReference type="InParanoid" id="K0K6F2"/>
<organism evidence="2 3">
    <name type="scientific">Wickerhamomyces ciferrii (strain ATCC 14091 / BCRC 22168 / CBS 111 / JCM 3599 / NBRC 0793 / NRRL Y-1031 F-60-10)</name>
    <name type="common">Yeast</name>
    <name type="synonym">Pichia ciferrii</name>
    <dbReference type="NCBI Taxonomy" id="1206466"/>
    <lineage>
        <taxon>Eukaryota</taxon>
        <taxon>Fungi</taxon>
        <taxon>Dikarya</taxon>
        <taxon>Ascomycota</taxon>
        <taxon>Saccharomycotina</taxon>
        <taxon>Saccharomycetes</taxon>
        <taxon>Phaffomycetales</taxon>
        <taxon>Wickerhamomycetaceae</taxon>
        <taxon>Wickerhamomyces</taxon>
    </lineage>
</organism>
<reference evidence="2 3" key="1">
    <citation type="journal article" date="2012" name="Eukaryot. Cell">
        <title>Draft genome sequence of Wickerhamomyces ciferrii NRRL Y-1031 F-60-10.</title>
        <authorList>
            <person name="Schneider J."/>
            <person name="Andrea H."/>
            <person name="Blom J."/>
            <person name="Jaenicke S."/>
            <person name="Ruckert C."/>
            <person name="Schorsch C."/>
            <person name="Szczepanowski R."/>
            <person name="Farwick M."/>
            <person name="Goesmann A."/>
            <person name="Puhler A."/>
            <person name="Schaffer S."/>
            <person name="Tauch A."/>
            <person name="Kohler T."/>
            <person name="Brinkrolf K."/>
        </authorList>
    </citation>
    <scope>NUCLEOTIDE SEQUENCE [LARGE SCALE GENOMIC DNA]</scope>
    <source>
        <strain evidence="3">ATCC 14091 / BCRC 22168 / CBS 111 / JCM 3599 / NBRC 0793 / NRRL Y-1031 F-60-10</strain>
    </source>
</reference>
<gene>
    <name evidence="2" type="ORF">BN7_53</name>
</gene>
<dbReference type="InterPro" id="IPR052786">
    <property type="entry name" value="Spore_wall_assembly"/>
</dbReference>
<dbReference type="GO" id="GO:0005628">
    <property type="term" value="C:prospore membrane"/>
    <property type="evidence" value="ECO:0007669"/>
    <property type="project" value="TreeGrafter"/>
</dbReference>
<feature type="transmembrane region" description="Helical" evidence="1">
    <location>
        <begin position="139"/>
        <end position="159"/>
    </location>
</feature>
<keyword evidence="1" id="KW-0472">Membrane</keyword>
<dbReference type="eggNOG" id="ENOG502QVX4">
    <property type="taxonomic scope" value="Eukaryota"/>
</dbReference>
<evidence type="ECO:0000313" key="3">
    <source>
        <dbReference type="Proteomes" id="UP000009328"/>
    </source>
</evidence>
<feature type="transmembrane region" description="Helical" evidence="1">
    <location>
        <begin position="66"/>
        <end position="91"/>
    </location>
</feature>
<dbReference type="PANTHER" id="PTHR34292:SF2">
    <property type="entry name" value="OUTER SPORE WALL PROTEIN LDS1"/>
    <property type="match status" value="1"/>
</dbReference>
<dbReference type="GO" id="GO:0005811">
    <property type="term" value="C:lipid droplet"/>
    <property type="evidence" value="ECO:0007669"/>
    <property type="project" value="TreeGrafter"/>
</dbReference>
<dbReference type="EMBL" id="CAIF01000001">
    <property type="protein sequence ID" value="CCH40520.1"/>
    <property type="molecule type" value="Genomic_DNA"/>
</dbReference>
<keyword evidence="1" id="KW-0812">Transmembrane</keyword>
<dbReference type="GO" id="GO:0005619">
    <property type="term" value="C:ascospore wall"/>
    <property type="evidence" value="ECO:0007669"/>
    <property type="project" value="TreeGrafter"/>
</dbReference>
<accession>K0K6F2</accession>
<keyword evidence="1" id="KW-1133">Transmembrane helix</keyword>
<evidence type="ECO:0000256" key="1">
    <source>
        <dbReference type="SAM" id="Phobius"/>
    </source>
</evidence>
<sequence>MVSQIASDQLLYQTPQQLLFDAVLSKRGFDDVVVRGKLFRSVKVPLLTQIERWLLDLPHNSIEYPLWMISALLSIIFTFVPLVGPIVLVFVNAPNRGYNFHSRYYELKGIDTRQRLGFYSSRRLEYFTFGIMTGVLQQIPFISTFFVFTSVTGAALWAAEFENQFAKRRQGLGLNDVKYNQRRDAIIMGPFFEFASRGGLPSLDEEAERRIAAGELYRSIIAFGQPAAIPVGTTTSAMH</sequence>
<dbReference type="Proteomes" id="UP000009328">
    <property type="component" value="Unassembled WGS sequence"/>
</dbReference>
<evidence type="ECO:0000313" key="2">
    <source>
        <dbReference type="EMBL" id="CCH40520.1"/>
    </source>
</evidence>
<name>K0K6F2_WICCF</name>
<dbReference type="AlphaFoldDB" id="K0K6F2"/>
<dbReference type="PANTHER" id="PTHR34292">
    <property type="entry name" value="OUTER SPORE WALL PROTEIN LDS1"/>
    <property type="match status" value="1"/>
</dbReference>
<comment type="caution">
    <text evidence="2">The sequence shown here is derived from an EMBL/GenBank/DDBJ whole genome shotgun (WGS) entry which is preliminary data.</text>
</comment>
<dbReference type="HOGENOM" id="CLU_1161926_0_0_1"/>
<proteinExistence type="predicted"/>
<protein>
    <submittedName>
        <fullName evidence="2">Membrane protein</fullName>
    </submittedName>
</protein>